<gene>
    <name evidence="3" type="ORF">PMAYCL1PPCAC_24070</name>
</gene>
<dbReference type="PANTHER" id="PTHR37433:SF5">
    <property type="entry name" value="DUF753 DOMAIN-CONTAINING PROTEIN-RELATED"/>
    <property type="match status" value="1"/>
</dbReference>
<feature type="region of interest" description="Disordered" evidence="1">
    <location>
        <begin position="320"/>
        <end position="403"/>
    </location>
</feature>
<dbReference type="AlphaFoldDB" id="A0AAN5D115"/>
<feature type="compositionally biased region" description="Acidic residues" evidence="1">
    <location>
        <begin position="330"/>
        <end position="351"/>
    </location>
</feature>
<dbReference type="PANTHER" id="PTHR37433">
    <property type="entry name" value="PROTEIN CBG25136-RELATED"/>
    <property type="match status" value="1"/>
</dbReference>
<accession>A0AAN5D115</accession>
<keyword evidence="4" id="KW-1185">Reference proteome</keyword>
<feature type="non-terminal residue" evidence="3">
    <location>
        <position position="403"/>
    </location>
</feature>
<proteinExistence type="predicted"/>
<evidence type="ECO:0000256" key="1">
    <source>
        <dbReference type="SAM" id="MobiDB-lite"/>
    </source>
</evidence>
<name>A0AAN5D115_9BILA</name>
<feature type="signal peptide" evidence="2">
    <location>
        <begin position="1"/>
        <end position="29"/>
    </location>
</feature>
<dbReference type="Proteomes" id="UP001328107">
    <property type="component" value="Unassembled WGS sequence"/>
</dbReference>
<evidence type="ECO:0000313" key="3">
    <source>
        <dbReference type="EMBL" id="GMR53875.1"/>
    </source>
</evidence>
<comment type="caution">
    <text evidence="3">The sequence shown here is derived from an EMBL/GenBank/DDBJ whole genome shotgun (WGS) entry which is preliminary data.</text>
</comment>
<feature type="chain" id="PRO_5042992701" evidence="2">
    <location>
        <begin position="30"/>
        <end position="403"/>
    </location>
</feature>
<keyword evidence="2" id="KW-0732">Signal</keyword>
<feature type="compositionally biased region" description="Basic and acidic residues" evidence="1">
    <location>
        <begin position="352"/>
        <end position="377"/>
    </location>
</feature>
<feature type="compositionally biased region" description="Basic and acidic residues" evidence="1">
    <location>
        <begin position="384"/>
        <end position="403"/>
    </location>
</feature>
<reference evidence="4" key="1">
    <citation type="submission" date="2022-10" db="EMBL/GenBank/DDBJ databases">
        <title>Genome assembly of Pristionchus species.</title>
        <authorList>
            <person name="Yoshida K."/>
            <person name="Sommer R.J."/>
        </authorList>
    </citation>
    <scope>NUCLEOTIDE SEQUENCE [LARGE SCALE GENOMIC DNA]</scope>
    <source>
        <strain evidence="4">RS5460</strain>
    </source>
</reference>
<organism evidence="3 4">
    <name type="scientific">Pristionchus mayeri</name>
    <dbReference type="NCBI Taxonomy" id="1317129"/>
    <lineage>
        <taxon>Eukaryota</taxon>
        <taxon>Metazoa</taxon>
        <taxon>Ecdysozoa</taxon>
        <taxon>Nematoda</taxon>
        <taxon>Chromadorea</taxon>
        <taxon>Rhabditida</taxon>
        <taxon>Rhabditina</taxon>
        <taxon>Diplogasteromorpha</taxon>
        <taxon>Diplogasteroidea</taxon>
        <taxon>Neodiplogasteridae</taxon>
        <taxon>Pristionchus</taxon>
    </lineage>
</organism>
<dbReference type="EMBL" id="BTRK01000005">
    <property type="protein sequence ID" value="GMR53875.1"/>
    <property type="molecule type" value="Genomic_DNA"/>
</dbReference>
<evidence type="ECO:0000256" key="2">
    <source>
        <dbReference type="SAM" id="SignalP"/>
    </source>
</evidence>
<feature type="compositionally biased region" description="Basic and acidic residues" evidence="1">
    <location>
        <begin position="320"/>
        <end position="329"/>
    </location>
</feature>
<feature type="non-terminal residue" evidence="3">
    <location>
        <position position="1"/>
    </location>
</feature>
<evidence type="ECO:0000313" key="4">
    <source>
        <dbReference type="Proteomes" id="UP001328107"/>
    </source>
</evidence>
<protein>
    <submittedName>
        <fullName evidence="3">Uncharacterized protein</fullName>
    </submittedName>
</protein>
<sequence>FSPLRGVMPRSSISLLLPLFLSSLPSSLAVECEACEGSGCTSSKPSYCVGDYCVSSLFNPKWGKSQSVRGCISGDMLAEGINAGCESDGENETCICSTKHCTSRKNKKKLKSEEQREKITCSCTKGAKGCDRGKCTGDLCVWTSHINKDLTVKGCLDYSLPLLEQRAIDSCSLPPISPSTHFIPLGNIKEQDSLRESDLLNMESCICSTNMCNLKKPFKLTPKEEKLIDVQKCNRSVSAVIKGENEKTKVKTCLGEFCYKMGVTVKGKGQYSYVAEGCATFNPERKMAPLFGTGKCAHYEGKSLVMRSCYETKDEGALERLENSVTREEKEEEYEGEQGENEGEEEEEEEVNGDRRGSDNGKDGKSNGKKEDTKEERGDEEEGEAVKEKGEKEEKEEKEKEEK</sequence>